<dbReference type="Pfam" id="PF09409">
    <property type="entry name" value="PUB"/>
    <property type="match status" value="1"/>
</dbReference>
<dbReference type="AlphaFoldDB" id="A0A0G4HJM5"/>
<evidence type="ECO:0000313" key="3">
    <source>
        <dbReference type="EMBL" id="CEM44258.1"/>
    </source>
</evidence>
<organism evidence="3">
    <name type="scientific">Chromera velia CCMP2878</name>
    <dbReference type="NCBI Taxonomy" id="1169474"/>
    <lineage>
        <taxon>Eukaryota</taxon>
        <taxon>Sar</taxon>
        <taxon>Alveolata</taxon>
        <taxon>Colpodellida</taxon>
        <taxon>Chromeraceae</taxon>
        <taxon>Chromera</taxon>
    </lineage>
</organism>
<evidence type="ECO:0000259" key="2">
    <source>
        <dbReference type="Pfam" id="PF09409"/>
    </source>
</evidence>
<dbReference type="InterPro" id="IPR036339">
    <property type="entry name" value="PUB-like_dom_sf"/>
</dbReference>
<dbReference type="PANTHER" id="PTHR23153">
    <property type="entry name" value="UBX-RELATED"/>
    <property type="match status" value="1"/>
</dbReference>
<reference evidence="3" key="1">
    <citation type="submission" date="2014-11" db="EMBL/GenBank/DDBJ databases">
        <authorList>
            <person name="Otto D Thomas"/>
            <person name="Naeem Raeece"/>
        </authorList>
    </citation>
    <scope>NUCLEOTIDE SEQUENCE</scope>
</reference>
<dbReference type="InterPro" id="IPR018997">
    <property type="entry name" value="PUB_domain"/>
</dbReference>
<feature type="region of interest" description="Disordered" evidence="1">
    <location>
        <begin position="73"/>
        <end position="136"/>
    </location>
</feature>
<dbReference type="EMBL" id="CDMZ01002883">
    <property type="protein sequence ID" value="CEM44258.1"/>
    <property type="molecule type" value="Genomic_DNA"/>
</dbReference>
<dbReference type="SUPFAM" id="SSF143503">
    <property type="entry name" value="PUG domain-like"/>
    <property type="match status" value="1"/>
</dbReference>
<name>A0A0G4HJM5_9ALVE</name>
<sequence length="430" mass="46601">MDSEVETFLIQVGKEIGRTPEQMKPFIKKIVEDNWYETMDSLRELTDAQWQSLGLPGRLTDVIRIKLKNLGGASGGTAAAPPQPVQPPPPQPVPAVPAAGAPVAAAPPRVAAQAAPAPAPGAAGPVAPTEGGETGTREECTHFAPVPPAGVRFPSDPAHSMVQLQDGLCADREALSNCLQTLLKLVDAVLSSPMDPKKRIIRKGNENFFNRVGRHQNAIIFLLAIGFEEEGEFLKLRAAYISRLTDAHHLLSEALAGFGVHAPPVPSGLFNPFKSSFGSTEVGSRITQNHIEQKAKENANVAAEIRRREKLLKSGGVDPKTLPPLPLDPRAFHQSSISRLEDALKEMAATGDDLDSAAVVDRADLAKLKEALTDGPKFKSRAKEQLAQLEKQKIYSKCILRVQFPDKTVLQLNFRPFDTIRHVKQNIVQV</sequence>
<evidence type="ECO:0000256" key="1">
    <source>
        <dbReference type="SAM" id="MobiDB-lite"/>
    </source>
</evidence>
<proteinExistence type="predicted"/>
<dbReference type="CDD" id="cd09212">
    <property type="entry name" value="PUB"/>
    <property type="match status" value="1"/>
</dbReference>
<gene>
    <name evidence="3" type="ORF">Cvel_28202</name>
</gene>
<feature type="non-terminal residue" evidence="3">
    <location>
        <position position="430"/>
    </location>
</feature>
<dbReference type="GO" id="GO:0005737">
    <property type="term" value="C:cytoplasm"/>
    <property type="evidence" value="ECO:0007669"/>
    <property type="project" value="TreeGrafter"/>
</dbReference>
<feature type="domain" description="PUB" evidence="2">
    <location>
        <begin position="172"/>
        <end position="236"/>
    </location>
</feature>
<feature type="compositionally biased region" description="Pro residues" evidence="1">
    <location>
        <begin position="81"/>
        <end position="95"/>
    </location>
</feature>
<feature type="compositionally biased region" description="Low complexity" evidence="1">
    <location>
        <begin position="96"/>
        <end position="131"/>
    </location>
</feature>
<dbReference type="SMART" id="SM00580">
    <property type="entry name" value="PUG"/>
    <property type="match status" value="1"/>
</dbReference>
<dbReference type="PANTHER" id="PTHR23153:SF38">
    <property type="entry name" value="UBX DOMAIN-CONTAINING PROTEIN 6"/>
    <property type="match status" value="1"/>
</dbReference>
<dbReference type="Gene3D" id="1.20.58.2190">
    <property type="match status" value="1"/>
</dbReference>
<accession>A0A0G4HJM5</accession>
<protein>
    <recommendedName>
        <fullName evidence="2">PUB domain-containing protein</fullName>
    </recommendedName>
</protein>